<comment type="caution">
    <text evidence="1">The sequence shown here is derived from an EMBL/GenBank/DDBJ whole genome shotgun (WGS) entry which is preliminary data.</text>
</comment>
<accession>A0ABV3L1V0</accession>
<dbReference type="Pfam" id="PF12096">
    <property type="entry name" value="DUF3572"/>
    <property type="match status" value="1"/>
</dbReference>
<gene>
    <name evidence="1" type="ORF">AB0T83_01730</name>
</gene>
<organism evidence="1 2">
    <name type="scientific">Meridianimarinicoccus marinus</name>
    <dbReference type="NCBI Taxonomy" id="3231483"/>
    <lineage>
        <taxon>Bacteria</taxon>
        <taxon>Pseudomonadati</taxon>
        <taxon>Pseudomonadota</taxon>
        <taxon>Alphaproteobacteria</taxon>
        <taxon>Rhodobacterales</taxon>
        <taxon>Paracoccaceae</taxon>
        <taxon>Meridianimarinicoccus</taxon>
    </lineage>
</organism>
<keyword evidence="2" id="KW-1185">Reference proteome</keyword>
<evidence type="ECO:0000313" key="1">
    <source>
        <dbReference type="EMBL" id="MEV8465501.1"/>
    </source>
</evidence>
<dbReference type="Proteomes" id="UP001553161">
    <property type="component" value="Unassembled WGS sequence"/>
</dbReference>
<evidence type="ECO:0000313" key="2">
    <source>
        <dbReference type="Proteomes" id="UP001553161"/>
    </source>
</evidence>
<dbReference type="RefSeq" id="WP_366191005.1">
    <property type="nucleotide sequence ID" value="NZ_JBFBVU010000001.1"/>
</dbReference>
<proteinExistence type="predicted"/>
<reference evidence="1 2" key="1">
    <citation type="submission" date="2024-07" db="EMBL/GenBank/DDBJ databases">
        <authorList>
            <person name="Kang M."/>
        </authorList>
    </citation>
    <scope>NUCLEOTIDE SEQUENCE [LARGE SCALE GENOMIC DNA]</scope>
    <source>
        <strain evidence="1 2">DFM31</strain>
    </source>
</reference>
<dbReference type="InterPro" id="IPR021955">
    <property type="entry name" value="DUF3572"/>
</dbReference>
<name>A0ABV3L1V0_9RHOB</name>
<dbReference type="EMBL" id="JBFBVU010000001">
    <property type="protein sequence ID" value="MEV8465501.1"/>
    <property type="molecule type" value="Genomic_DNA"/>
</dbReference>
<protein>
    <submittedName>
        <fullName evidence="1">DUF3572 domain-containing protein</fullName>
    </submittedName>
</protein>
<sequence length="92" mass="9739">MTRDAAQVVALQAVGFLAATDDLVSVFMGATGIAREDLIAGIETPEVQAAVLDFVLMDDQWVLAFAKETGQPPEAIALARASLPGGEDRHWT</sequence>